<feature type="region of interest" description="Disordered" evidence="1">
    <location>
        <begin position="1"/>
        <end position="106"/>
    </location>
</feature>
<accession>A0A550BX23</accession>
<protein>
    <submittedName>
        <fullName evidence="2">Uncharacterized protein</fullName>
    </submittedName>
</protein>
<name>A0A550BX23_9AGAR</name>
<evidence type="ECO:0000313" key="3">
    <source>
        <dbReference type="Proteomes" id="UP000320762"/>
    </source>
</evidence>
<gene>
    <name evidence="2" type="ORF">BD626DRAFT_574887</name>
</gene>
<comment type="caution">
    <text evidence="2">The sequence shown here is derived from an EMBL/GenBank/DDBJ whole genome shotgun (WGS) entry which is preliminary data.</text>
</comment>
<sequence>MSADVIHPSTVLPYDTHSSPATHTCTLERSLLHSQRSQSSLSSPGRSLARRAEGSSTHPPAALKGRPPAALKRQGSPAALKGSSTAALKGRSPAAALKGELTRPPR</sequence>
<organism evidence="2 3">
    <name type="scientific">Schizophyllum amplum</name>
    <dbReference type="NCBI Taxonomy" id="97359"/>
    <lineage>
        <taxon>Eukaryota</taxon>
        <taxon>Fungi</taxon>
        <taxon>Dikarya</taxon>
        <taxon>Basidiomycota</taxon>
        <taxon>Agaricomycotina</taxon>
        <taxon>Agaricomycetes</taxon>
        <taxon>Agaricomycetidae</taxon>
        <taxon>Agaricales</taxon>
        <taxon>Schizophyllaceae</taxon>
        <taxon>Schizophyllum</taxon>
    </lineage>
</organism>
<feature type="compositionally biased region" description="Polar residues" evidence="1">
    <location>
        <begin position="16"/>
        <end position="25"/>
    </location>
</feature>
<proteinExistence type="predicted"/>
<dbReference type="Proteomes" id="UP000320762">
    <property type="component" value="Unassembled WGS sequence"/>
</dbReference>
<dbReference type="EMBL" id="VDMD01000053">
    <property type="protein sequence ID" value="TRM57066.1"/>
    <property type="molecule type" value="Genomic_DNA"/>
</dbReference>
<keyword evidence="3" id="KW-1185">Reference proteome</keyword>
<evidence type="ECO:0000313" key="2">
    <source>
        <dbReference type="EMBL" id="TRM57066.1"/>
    </source>
</evidence>
<reference evidence="2 3" key="1">
    <citation type="journal article" date="2019" name="New Phytol.">
        <title>Comparative genomics reveals unique wood-decay strategies and fruiting body development in the Schizophyllaceae.</title>
        <authorList>
            <person name="Almasi E."/>
            <person name="Sahu N."/>
            <person name="Krizsan K."/>
            <person name="Balint B."/>
            <person name="Kovacs G.M."/>
            <person name="Kiss B."/>
            <person name="Cseklye J."/>
            <person name="Drula E."/>
            <person name="Henrissat B."/>
            <person name="Nagy I."/>
            <person name="Chovatia M."/>
            <person name="Adam C."/>
            <person name="LaButti K."/>
            <person name="Lipzen A."/>
            <person name="Riley R."/>
            <person name="Grigoriev I.V."/>
            <person name="Nagy L.G."/>
        </authorList>
    </citation>
    <scope>NUCLEOTIDE SEQUENCE [LARGE SCALE GENOMIC DNA]</scope>
    <source>
        <strain evidence="2 3">NL-1724</strain>
    </source>
</reference>
<feature type="compositionally biased region" description="Low complexity" evidence="1">
    <location>
        <begin position="27"/>
        <end position="47"/>
    </location>
</feature>
<evidence type="ECO:0000256" key="1">
    <source>
        <dbReference type="SAM" id="MobiDB-lite"/>
    </source>
</evidence>
<dbReference type="AlphaFoldDB" id="A0A550BX23"/>